<keyword evidence="3" id="KW-1185">Reference proteome</keyword>
<gene>
    <name evidence="2" type="ORF">FCC1311_108792</name>
</gene>
<dbReference type="EMBL" id="BEYU01000206">
    <property type="protein sequence ID" value="GBG34657.1"/>
    <property type="molecule type" value="Genomic_DNA"/>
</dbReference>
<keyword evidence="1" id="KW-0732">Signal</keyword>
<sequence>MKAVAAAASVVVVAMAASTAAQTTTQCEIGTEELEWGSSVIGCGTVSVSMGGCCGTALPEAANATSTDEAICRSLEMQRAYCENEDLEGCDNFKPNATHAITFEIDVTYADAEDTCCSQCKCYGDPLCEAFDGSRDQMIECDARNFTDCGLQQDICRRQFDHAGNRCKWLKGNDNYPWWVSNLEDGSPCQADYEKSGQLELVLVEVGDFKLSTLIGERGVQTDVLVKMAGSSDVYSMSSEDCFDNDPRNVGTSSAASAWDMPTNASAPAEWSVETPNSIDVVWHVGDASVGIYADVVCTKASGASRTRLDIENITDTQGLSGNGYCYTGVIKSGKQRGSNVGNTQAHYDCLQRELPSLVSTCKALTSDSCSYQNVAGWQQYWCETAELEFTEATGDTYADLVTSCLAIIRNGTEDEQAAHWDRLACQMNSGLPYGTDQQDSSVTECLDNLNEFGFYAWTQKYEGIIPHEWTVAETCVSSIEAFTDVPADDTCASGLLVEVNKGGSWEGVLYFPPESPPCADAIIEANGADFPDLFLYPIRLRQCGLSASCLVTEGGTECRPVMSIDATLDFSGSVCTLGGEDCSTCARDLSDTPPQVCEEGSTDEYVVGYCEQCCSTNNYVPGQENQTCRDLEISTPFCDMSDDTSLKYCKKFKKKRYNGMLTINFTEPETSVDDSCCSTCALWGDPFGQAFDGSRQKLIVCDSRDATCLSQEELCGNMVDHKGNACVWNQTVADLIGSKRTNIAAYGSPCLPDWSTSGEDEVVLYTIEDPTFRLSFYTGERSILDLMLLTTPNGEYSLDPEKCFATDPMDGWSTLDGEDVSTALNLTYTANGVNGYGKDERVWSVLDPATGIFFRVTCVFSEAVNANFQGGYRLNVESLVDTELDRTGTDGYCVTSDLVTYGGGYTENPYAEVCEEALASDHLACKAFWAGSCTPEQIALGVESWCKTANQPDSVSKCVRSIKKNKSSRTAALWTKAVCTALLPMKQATQSKGAFLRECQDLAETEAYYAIVENYGSAGDRASVQSYCASSVTDYSKRDSVDPCIGGISVQYDAGQGWEELFFVPSNLMPCDGSLEIPAYKSKYWPLFAYPIRFEQCDVLNEDGACPATVNVEATCMANLGFELSLTYSYDGDIGCPDDA</sequence>
<feature type="chain" id="PRO_5015321615" evidence="1">
    <location>
        <begin position="22"/>
        <end position="1141"/>
    </location>
</feature>
<protein>
    <submittedName>
        <fullName evidence="2">Uncharacterized protein</fullName>
    </submittedName>
</protein>
<dbReference type="Proteomes" id="UP000241890">
    <property type="component" value="Unassembled WGS sequence"/>
</dbReference>
<dbReference type="InParanoid" id="A0A2R5GUY3"/>
<reference evidence="2 3" key="1">
    <citation type="submission" date="2017-12" db="EMBL/GenBank/DDBJ databases">
        <title>Sequencing, de novo assembly and annotation of complete genome of a new Thraustochytrid species, strain FCC1311.</title>
        <authorList>
            <person name="Sedici K."/>
            <person name="Godart F."/>
            <person name="Aiese Cigliano R."/>
            <person name="Sanseverino W."/>
            <person name="Barakat M."/>
            <person name="Ortet P."/>
            <person name="Marechal E."/>
            <person name="Cagnac O."/>
            <person name="Amato A."/>
        </authorList>
    </citation>
    <scope>NUCLEOTIDE SEQUENCE [LARGE SCALE GENOMIC DNA]</scope>
</reference>
<comment type="caution">
    <text evidence="2">The sequence shown here is derived from an EMBL/GenBank/DDBJ whole genome shotgun (WGS) entry which is preliminary data.</text>
</comment>
<dbReference type="AlphaFoldDB" id="A0A2R5GUY3"/>
<evidence type="ECO:0000256" key="1">
    <source>
        <dbReference type="SAM" id="SignalP"/>
    </source>
</evidence>
<accession>A0A2R5GUY3</accession>
<proteinExistence type="predicted"/>
<organism evidence="2 3">
    <name type="scientific">Hondaea fermentalgiana</name>
    <dbReference type="NCBI Taxonomy" id="2315210"/>
    <lineage>
        <taxon>Eukaryota</taxon>
        <taxon>Sar</taxon>
        <taxon>Stramenopiles</taxon>
        <taxon>Bigyra</taxon>
        <taxon>Labyrinthulomycetes</taxon>
        <taxon>Thraustochytrida</taxon>
        <taxon>Thraustochytriidae</taxon>
        <taxon>Hondaea</taxon>
    </lineage>
</organism>
<evidence type="ECO:0000313" key="2">
    <source>
        <dbReference type="EMBL" id="GBG34657.1"/>
    </source>
</evidence>
<name>A0A2R5GUY3_9STRA</name>
<feature type="signal peptide" evidence="1">
    <location>
        <begin position="1"/>
        <end position="21"/>
    </location>
</feature>
<evidence type="ECO:0000313" key="3">
    <source>
        <dbReference type="Proteomes" id="UP000241890"/>
    </source>
</evidence>